<evidence type="ECO:0000259" key="11">
    <source>
        <dbReference type="Pfam" id="PF12022"/>
    </source>
</evidence>
<dbReference type="InterPro" id="IPR024602">
    <property type="entry name" value="COG_su2_N"/>
</dbReference>
<feature type="region of interest" description="Disordered" evidence="9">
    <location>
        <begin position="709"/>
        <end position="742"/>
    </location>
</feature>
<dbReference type="OrthoDB" id="2907at2759"/>
<reference evidence="12 13" key="1">
    <citation type="journal article" date="2018" name="Mol. Biol. Evol.">
        <title>Analysis of the draft genome of the red seaweed Gracilariopsis chorda provides insights into genome size evolution in Rhodophyta.</title>
        <authorList>
            <person name="Lee J."/>
            <person name="Yang E.C."/>
            <person name="Graf L."/>
            <person name="Yang J.H."/>
            <person name="Qiu H."/>
            <person name="Zel Zion U."/>
            <person name="Chan C.X."/>
            <person name="Stephens T.G."/>
            <person name="Weber A.P.M."/>
            <person name="Boo G.H."/>
            <person name="Boo S.M."/>
            <person name="Kim K.M."/>
            <person name="Shin Y."/>
            <person name="Jung M."/>
            <person name="Lee S.J."/>
            <person name="Yim H.S."/>
            <person name="Lee J.H."/>
            <person name="Bhattacharya D."/>
            <person name="Yoon H.S."/>
        </authorList>
    </citation>
    <scope>NUCLEOTIDE SEQUENCE [LARGE SCALE GENOMIC DNA]</scope>
    <source>
        <strain evidence="12 13">SKKU-2015</strain>
        <tissue evidence="12">Whole body</tissue>
    </source>
</reference>
<organism evidence="12 13">
    <name type="scientific">Gracilariopsis chorda</name>
    <dbReference type="NCBI Taxonomy" id="448386"/>
    <lineage>
        <taxon>Eukaryota</taxon>
        <taxon>Rhodophyta</taxon>
        <taxon>Florideophyceae</taxon>
        <taxon>Rhodymeniophycidae</taxon>
        <taxon>Gracilariales</taxon>
        <taxon>Gracilariaceae</taxon>
        <taxon>Gracilariopsis</taxon>
    </lineage>
</organism>
<evidence type="ECO:0000256" key="9">
    <source>
        <dbReference type="SAM" id="MobiDB-lite"/>
    </source>
</evidence>
<protein>
    <recommendedName>
        <fullName evidence="3">Conserved oligomeric Golgi complex subunit 2</fullName>
    </recommendedName>
    <alternativeName>
        <fullName evidence="8">Component of oligomeric Golgi complex 2</fullName>
    </alternativeName>
</protein>
<feature type="compositionally biased region" description="Low complexity" evidence="9">
    <location>
        <begin position="720"/>
        <end position="732"/>
    </location>
</feature>
<comment type="subcellular location">
    <subcellularLocation>
        <location evidence="1">Golgi apparatus membrane</location>
        <topology evidence="1">Peripheral membrane protein</topology>
    </subcellularLocation>
</comment>
<dbReference type="InterPro" id="IPR009316">
    <property type="entry name" value="COG2"/>
</dbReference>
<evidence type="ECO:0000256" key="4">
    <source>
        <dbReference type="ARBA" id="ARBA00022448"/>
    </source>
</evidence>
<dbReference type="GO" id="GO:0006891">
    <property type="term" value="P:intra-Golgi vesicle-mediated transport"/>
    <property type="evidence" value="ECO:0007669"/>
    <property type="project" value="TreeGrafter"/>
</dbReference>
<dbReference type="GO" id="GO:0000139">
    <property type="term" value="C:Golgi membrane"/>
    <property type="evidence" value="ECO:0007669"/>
    <property type="project" value="UniProtKB-SubCell"/>
</dbReference>
<keyword evidence="4" id="KW-0813">Transport</keyword>
<name>A0A2V3J2Z1_9FLOR</name>
<evidence type="ECO:0000256" key="8">
    <source>
        <dbReference type="ARBA" id="ARBA00031344"/>
    </source>
</evidence>
<accession>A0A2V3J2Z1</accession>
<evidence type="ECO:0000313" key="13">
    <source>
        <dbReference type="Proteomes" id="UP000247409"/>
    </source>
</evidence>
<dbReference type="Pfam" id="PF06148">
    <property type="entry name" value="COG2_N"/>
    <property type="match status" value="1"/>
</dbReference>
<evidence type="ECO:0000256" key="7">
    <source>
        <dbReference type="ARBA" id="ARBA00023136"/>
    </source>
</evidence>
<gene>
    <name evidence="12" type="ORF">BWQ96_01555</name>
</gene>
<evidence type="ECO:0000313" key="12">
    <source>
        <dbReference type="EMBL" id="PXF48703.1"/>
    </source>
</evidence>
<dbReference type="AlphaFoldDB" id="A0A2V3J2Z1"/>
<dbReference type="Pfam" id="PF12022">
    <property type="entry name" value="COG2_C"/>
    <property type="match status" value="1"/>
</dbReference>
<dbReference type="GO" id="GO:0007030">
    <property type="term" value="P:Golgi organization"/>
    <property type="evidence" value="ECO:0007669"/>
    <property type="project" value="InterPro"/>
</dbReference>
<proteinExistence type="inferred from homology"/>
<dbReference type="STRING" id="448386.A0A2V3J2Z1"/>
<dbReference type="PANTHER" id="PTHR12961">
    <property type="entry name" value="CONSERVED OLIGOMERIC GOLGI COMPLEX COMPONENT 2"/>
    <property type="match status" value="1"/>
</dbReference>
<comment type="caution">
    <text evidence="12">The sequence shown here is derived from an EMBL/GenBank/DDBJ whole genome shotgun (WGS) entry which is preliminary data.</text>
</comment>
<feature type="domain" description="COG complex component COG2 C-terminal" evidence="11">
    <location>
        <begin position="378"/>
        <end position="678"/>
    </location>
</feature>
<dbReference type="EMBL" id="NBIV01000012">
    <property type="protein sequence ID" value="PXF48703.1"/>
    <property type="molecule type" value="Genomic_DNA"/>
</dbReference>
<evidence type="ECO:0000256" key="1">
    <source>
        <dbReference type="ARBA" id="ARBA00004395"/>
    </source>
</evidence>
<evidence type="ECO:0000259" key="10">
    <source>
        <dbReference type="Pfam" id="PF06148"/>
    </source>
</evidence>
<keyword evidence="7" id="KW-0472">Membrane</keyword>
<evidence type="ECO:0000256" key="2">
    <source>
        <dbReference type="ARBA" id="ARBA00007603"/>
    </source>
</evidence>
<feature type="domain" description="Conserved oligomeric Golgi complex subunit 2 N-terminal" evidence="10">
    <location>
        <begin position="11"/>
        <end position="72"/>
    </location>
</feature>
<dbReference type="PANTHER" id="PTHR12961:SF0">
    <property type="entry name" value="CONSERVED OLIGOMERIC GOLGI COMPLEX SUBUNIT 2"/>
    <property type="match status" value="1"/>
</dbReference>
<sequence>MKRGVSSSKALCFDPDALSSPNFNAQKFIAELRVRAPLRILRDDLRTHTVSLQSEVVSKLQTDFHTFSTLNETIGDVNTLCDATNPTLKELQKTLEQLLKDIDDHINALENTLSYRRHVNGRISALQTLIYANDLLHKCERLLNEYTSLPDRTTQEALRVIERIATETAQLNFTLNRAVKGAFLRSLTLRIGNVRRKVNSCLDAWLRRSLKSTEDSASILPRVLCMYVSAGIASQAEEFFRREVVLPFTSTRLQMTQMLNKAEKNLRPKSVTAAHALEAAHEEIVQFLGEKVLPIVSLCESEERLKGRLDFVGNAVWPQIQSAIAVNMAAAFSPGIPNVFHKSFMAGSKIYHAIEASAINDDIRDQLRSSKATVNFWKHWNLPVYFQLRFQEITSRFDEHLSAGPVSKITSPLNYEDWNLSSSNLLRTDVYQATPTASLVACLQRCWAEDVFHTTLTHRFLRLSLQLLARYSTWVRTGLAGEWSIADTVPKGAARIYKDIAILLNRIPSELSSTIRLRGASLSTEHLDAIESVFSDAVGKFSSLLPELTTSISSSLARSCVENLQPLRGILATYRMSSKQIPTTHSSFVPKILRPLKSFIKENEDSFPKVERIALATSVTEQTAEEYRKMATDLLQRNKSSEATLRRLNIGRSGALSGAHSNTTSVIEKISTQLFLDVEKFAEEASLLGVSTEESPLIILLRESVQSERTKAAGNEQVQSDSISSTTDIESTGQRSLPEAKT</sequence>
<evidence type="ECO:0000256" key="3">
    <source>
        <dbReference type="ARBA" id="ARBA00020977"/>
    </source>
</evidence>
<dbReference type="GO" id="GO:0017119">
    <property type="term" value="C:Golgi transport complex"/>
    <property type="evidence" value="ECO:0007669"/>
    <property type="project" value="TreeGrafter"/>
</dbReference>
<dbReference type="Proteomes" id="UP000247409">
    <property type="component" value="Unassembled WGS sequence"/>
</dbReference>
<keyword evidence="6" id="KW-0333">Golgi apparatus</keyword>
<dbReference type="GO" id="GO:0015031">
    <property type="term" value="P:protein transport"/>
    <property type="evidence" value="ECO:0007669"/>
    <property type="project" value="UniProtKB-KW"/>
</dbReference>
<dbReference type="InterPro" id="IPR024603">
    <property type="entry name" value="COG_complex_COG2_C"/>
</dbReference>
<evidence type="ECO:0000256" key="6">
    <source>
        <dbReference type="ARBA" id="ARBA00023034"/>
    </source>
</evidence>
<keyword evidence="13" id="KW-1185">Reference proteome</keyword>
<evidence type="ECO:0000256" key="5">
    <source>
        <dbReference type="ARBA" id="ARBA00022927"/>
    </source>
</evidence>
<comment type="similarity">
    <text evidence="2">Belongs to the COG2 family.</text>
</comment>
<keyword evidence="5" id="KW-0653">Protein transport</keyword>